<dbReference type="InterPro" id="IPR006553">
    <property type="entry name" value="Leu-rich_rpt_Cys-con_subtyp"/>
</dbReference>
<dbReference type="OrthoDB" id="550575at2759"/>
<organism evidence="2 3">
    <name type="scientific">Papaver somniferum</name>
    <name type="common">Opium poppy</name>
    <dbReference type="NCBI Taxonomy" id="3469"/>
    <lineage>
        <taxon>Eukaryota</taxon>
        <taxon>Viridiplantae</taxon>
        <taxon>Streptophyta</taxon>
        <taxon>Embryophyta</taxon>
        <taxon>Tracheophyta</taxon>
        <taxon>Spermatophyta</taxon>
        <taxon>Magnoliopsida</taxon>
        <taxon>Ranunculales</taxon>
        <taxon>Papaveraceae</taxon>
        <taxon>Papaveroideae</taxon>
        <taxon>Papaver</taxon>
    </lineage>
</organism>
<dbReference type="OMA" id="ADCHRIT"/>
<evidence type="ECO:0000313" key="3">
    <source>
        <dbReference type="Proteomes" id="UP000316621"/>
    </source>
</evidence>
<dbReference type="PANTHER" id="PTHR12904">
    <property type="match status" value="1"/>
</dbReference>
<dbReference type="SMART" id="SM00367">
    <property type="entry name" value="LRR_CC"/>
    <property type="match status" value="6"/>
</dbReference>
<dbReference type="SUPFAM" id="SSF52047">
    <property type="entry name" value="RNI-like"/>
    <property type="match status" value="1"/>
</dbReference>
<feature type="compositionally biased region" description="Polar residues" evidence="1">
    <location>
        <begin position="524"/>
        <end position="533"/>
    </location>
</feature>
<dbReference type="Gramene" id="RZC84828">
    <property type="protein sequence ID" value="RZC84828"/>
    <property type="gene ID" value="C5167_047606"/>
</dbReference>
<evidence type="ECO:0000313" key="2">
    <source>
        <dbReference type="EMBL" id="RZC84828.1"/>
    </source>
</evidence>
<protein>
    <submittedName>
        <fullName evidence="2">Uncharacterized protein</fullName>
    </submittedName>
</protein>
<dbReference type="STRING" id="3469.A0A4Y7LK30"/>
<dbReference type="Proteomes" id="UP000316621">
    <property type="component" value="Chromosome 11"/>
</dbReference>
<dbReference type="Pfam" id="PF13516">
    <property type="entry name" value="LRR_6"/>
    <property type="match status" value="4"/>
</dbReference>
<dbReference type="InterPro" id="IPR051341">
    <property type="entry name" value="Zyg-11_UBL_adapter"/>
</dbReference>
<gene>
    <name evidence="2" type="ORF">C5167_047606</name>
</gene>
<evidence type="ECO:0000256" key="1">
    <source>
        <dbReference type="SAM" id="MobiDB-lite"/>
    </source>
</evidence>
<reference evidence="2 3" key="1">
    <citation type="journal article" date="2018" name="Science">
        <title>The opium poppy genome and morphinan production.</title>
        <authorList>
            <person name="Guo L."/>
            <person name="Winzer T."/>
            <person name="Yang X."/>
            <person name="Li Y."/>
            <person name="Ning Z."/>
            <person name="He Z."/>
            <person name="Teodor R."/>
            <person name="Lu Y."/>
            <person name="Bowser T.A."/>
            <person name="Graham I.A."/>
            <person name="Ye K."/>
        </authorList>
    </citation>
    <scope>NUCLEOTIDE SEQUENCE [LARGE SCALE GENOMIC DNA]</scope>
    <source>
        <strain evidence="3">cv. HN1</strain>
        <tissue evidence="2">Leaves</tissue>
    </source>
</reference>
<dbReference type="AlphaFoldDB" id="A0A4Y7LK30"/>
<accession>A0A4Y7LK30</accession>
<feature type="region of interest" description="Disordered" evidence="1">
    <location>
        <begin position="524"/>
        <end position="559"/>
    </location>
</feature>
<sequence length="597" mass="66007">METKNDLVWLCLEAAAESKESIETWRRQRRTLESMPNQLSQSLLHRLLQRKLLNPSLLEVFQYSVEEIDLKNENVDAEWMAYIGGFVSLRALNLADCRAINSSALWPIAGMETLKELDLSRCVKVNDAGIKHLLSVPNLEKLCISETGVTENGVALLSSLVNLAKLDLGGLPVTDRALSSLQVLTKLEYLDIWGSKISNKGAAVLQKFPNLSYLNLAWTNVTIFPSLPSITCLNMSNCTIESVLEGDCGVKTPLKELLIHGATVLYVHEVFSNIETSQLSFLDVSNSSVHDFRFLARMDALTHLNVSYSRIEDEAMELVAEVGANLRTLNLSNTKVSSAGIGALAGLVPKLETLLLSGTMVNDVALSYISMMPALRVIDLSSTNIKGFIPHAGEEQDEVFSLSELGSLNHLEKLDLEETHIKDEALQPLSKLQGLKTLCLKSDFLTHMSLHSIASLGNLRFLGIRGAVLTNDGLCMFNPPPLLETLDLRGCWLLTEDTILLFCETHPQIILKHEFAQVCSAVANSGDHSSPQRSTSKTSPLKPKKSKWSPSPPSTVRKEGFVVDQRLKYRREELLEMQYSPLSQASPSVVLPQMLME</sequence>
<dbReference type="PANTHER" id="PTHR12904:SF23">
    <property type="entry name" value="PROTEIN ZER-1 HOMOLOG"/>
    <property type="match status" value="1"/>
</dbReference>
<keyword evidence="3" id="KW-1185">Reference proteome</keyword>
<dbReference type="EMBL" id="CM010725">
    <property type="protein sequence ID" value="RZC84828.1"/>
    <property type="molecule type" value="Genomic_DNA"/>
</dbReference>
<proteinExistence type="predicted"/>
<name>A0A4Y7LK30_PAPSO</name>
<dbReference type="InterPro" id="IPR001611">
    <property type="entry name" value="Leu-rich_rpt"/>
</dbReference>
<dbReference type="SMART" id="SM00368">
    <property type="entry name" value="LRR_RI"/>
    <property type="match status" value="4"/>
</dbReference>
<dbReference type="SUPFAM" id="SSF52058">
    <property type="entry name" value="L domain-like"/>
    <property type="match status" value="1"/>
</dbReference>
<dbReference type="Gene3D" id="3.80.10.10">
    <property type="entry name" value="Ribonuclease Inhibitor"/>
    <property type="match status" value="4"/>
</dbReference>
<dbReference type="InterPro" id="IPR032675">
    <property type="entry name" value="LRR_dom_sf"/>
</dbReference>